<accession>A0ABP0YS61</accession>
<proteinExistence type="predicted"/>
<dbReference type="EMBL" id="OZ021739">
    <property type="protein sequence ID" value="CAK9322450.1"/>
    <property type="molecule type" value="Genomic_DNA"/>
</dbReference>
<reference evidence="1 2" key="1">
    <citation type="submission" date="2024-03" db="EMBL/GenBank/DDBJ databases">
        <authorList>
            <person name="Gkanogiannis A."/>
            <person name="Becerra Lopez-Lavalle L."/>
        </authorList>
    </citation>
    <scope>NUCLEOTIDE SEQUENCE [LARGE SCALE GENOMIC DNA]</scope>
</reference>
<keyword evidence="2" id="KW-1185">Reference proteome</keyword>
<dbReference type="Proteomes" id="UP001642487">
    <property type="component" value="Chromosome 5"/>
</dbReference>
<evidence type="ECO:0000313" key="2">
    <source>
        <dbReference type="Proteomes" id="UP001642487"/>
    </source>
</evidence>
<protein>
    <submittedName>
        <fullName evidence="1">Uncharacterized protein</fullName>
    </submittedName>
</protein>
<name>A0ABP0YS61_9ROSI</name>
<gene>
    <name evidence="1" type="ORF">CITCOLO1_LOCUS14598</name>
</gene>
<organism evidence="1 2">
    <name type="scientific">Citrullus colocynthis</name>
    <name type="common">colocynth</name>
    <dbReference type="NCBI Taxonomy" id="252529"/>
    <lineage>
        <taxon>Eukaryota</taxon>
        <taxon>Viridiplantae</taxon>
        <taxon>Streptophyta</taxon>
        <taxon>Embryophyta</taxon>
        <taxon>Tracheophyta</taxon>
        <taxon>Spermatophyta</taxon>
        <taxon>Magnoliopsida</taxon>
        <taxon>eudicotyledons</taxon>
        <taxon>Gunneridae</taxon>
        <taxon>Pentapetalae</taxon>
        <taxon>rosids</taxon>
        <taxon>fabids</taxon>
        <taxon>Cucurbitales</taxon>
        <taxon>Cucurbitaceae</taxon>
        <taxon>Benincaseae</taxon>
        <taxon>Citrullus</taxon>
    </lineage>
</organism>
<sequence length="86" mass="9736">MVLHSIHLSIFSLPHNVSFWQPTPATVINQLWHQLCPPPLPTAPQKLQVPTLATTSNKLRQRLPMSETYVITTSDYLQQEPSPIPL</sequence>
<evidence type="ECO:0000313" key="1">
    <source>
        <dbReference type="EMBL" id="CAK9322450.1"/>
    </source>
</evidence>